<dbReference type="GO" id="GO:0005524">
    <property type="term" value="F:ATP binding"/>
    <property type="evidence" value="ECO:0007669"/>
    <property type="project" value="UniProtKB-KW"/>
</dbReference>
<name>A0A835LZ16_9MAGN</name>
<evidence type="ECO:0000313" key="3">
    <source>
        <dbReference type="EMBL" id="KAF9612805.1"/>
    </source>
</evidence>
<dbReference type="InterPro" id="IPR013126">
    <property type="entry name" value="Hsp_70_fam"/>
</dbReference>
<reference evidence="3 4" key="1">
    <citation type="submission" date="2020-10" db="EMBL/GenBank/DDBJ databases">
        <title>The Coptis chinensis genome and diversification of protoberbering-type alkaloids.</title>
        <authorList>
            <person name="Wang B."/>
            <person name="Shu S."/>
            <person name="Song C."/>
            <person name="Liu Y."/>
        </authorList>
    </citation>
    <scope>NUCLEOTIDE SEQUENCE [LARGE SCALE GENOMIC DNA]</scope>
    <source>
        <strain evidence="3">HL-2020</strain>
        <tissue evidence="3">Leaf</tissue>
    </source>
</reference>
<comment type="caution">
    <text evidence="3">The sequence shown here is derived from an EMBL/GenBank/DDBJ whole genome shotgun (WGS) entry which is preliminary data.</text>
</comment>
<keyword evidence="1" id="KW-0547">Nucleotide-binding</keyword>
<organism evidence="3 4">
    <name type="scientific">Coptis chinensis</name>
    <dbReference type="NCBI Taxonomy" id="261450"/>
    <lineage>
        <taxon>Eukaryota</taxon>
        <taxon>Viridiplantae</taxon>
        <taxon>Streptophyta</taxon>
        <taxon>Embryophyta</taxon>
        <taxon>Tracheophyta</taxon>
        <taxon>Spermatophyta</taxon>
        <taxon>Magnoliopsida</taxon>
        <taxon>Ranunculales</taxon>
        <taxon>Ranunculaceae</taxon>
        <taxon>Coptidoideae</taxon>
        <taxon>Coptis</taxon>
    </lineage>
</organism>
<keyword evidence="2" id="KW-0067">ATP-binding</keyword>
<dbReference type="EMBL" id="JADFTS010000003">
    <property type="protein sequence ID" value="KAF9612805.1"/>
    <property type="molecule type" value="Genomic_DNA"/>
</dbReference>
<accession>A0A835LZ16</accession>
<dbReference type="OrthoDB" id="667636at2759"/>
<dbReference type="Pfam" id="PF00012">
    <property type="entry name" value="HSP70"/>
    <property type="match status" value="2"/>
</dbReference>
<protein>
    <submittedName>
        <fullName evidence="3">Uncharacterized protein</fullName>
    </submittedName>
</protein>
<evidence type="ECO:0000256" key="1">
    <source>
        <dbReference type="ARBA" id="ARBA00022741"/>
    </source>
</evidence>
<dbReference type="SUPFAM" id="SSF100920">
    <property type="entry name" value="Heat shock protein 70kD (HSP70), peptide-binding domain"/>
    <property type="match status" value="2"/>
</dbReference>
<proteinExistence type="predicted"/>
<dbReference type="GO" id="GO:0140662">
    <property type="term" value="F:ATP-dependent protein folding chaperone"/>
    <property type="evidence" value="ECO:0007669"/>
    <property type="project" value="InterPro"/>
</dbReference>
<dbReference type="InterPro" id="IPR029047">
    <property type="entry name" value="HSP70_peptide-bd_sf"/>
</dbReference>
<dbReference type="Proteomes" id="UP000631114">
    <property type="component" value="Unassembled WGS sequence"/>
</dbReference>
<keyword evidence="4" id="KW-1185">Reference proteome</keyword>
<evidence type="ECO:0000313" key="4">
    <source>
        <dbReference type="Proteomes" id="UP000631114"/>
    </source>
</evidence>
<gene>
    <name evidence="3" type="ORF">IFM89_004215</name>
</gene>
<dbReference type="PANTHER" id="PTHR19375">
    <property type="entry name" value="HEAT SHOCK PROTEIN 70KDA"/>
    <property type="match status" value="1"/>
</dbReference>
<dbReference type="AlphaFoldDB" id="A0A835LZ16"/>
<evidence type="ECO:0000256" key="2">
    <source>
        <dbReference type="ARBA" id="ARBA00022840"/>
    </source>
</evidence>
<dbReference type="Gene3D" id="2.60.34.10">
    <property type="entry name" value="Substrate Binding Domain Of DNAk, Chain A, domain 1"/>
    <property type="match status" value="2"/>
</dbReference>
<sequence length="122" mass="13343">MIPVDDLVAATRGTPQIEVAFEADVNGILNIKAVDMATRKAEEINCTLLLDEVFEGERSLTKDCQELAKFILSGITPAPRGTPEIEVTYEVDVFGVLKVKAEDKATCVEETITVPNYKGRQS</sequence>